<evidence type="ECO:0000256" key="7">
    <source>
        <dbReference type="ARBA" id="ARBA00050056"/>
    </source>
</evidence>
<dbReference type="GO" id="GO:0004519">
    <property type="term" value="F:endonuclease activity"/>
    <property type="evidence" value="ECO:0007669"/>
    <property type="project" value="UniProtKB-KW"/>
</dbReference>
<dbReference type="EMBL" id="UGGQ01000006">
    <property type="protein sequence ID" value="STO16672.1"/>
    <property type="molecule type" value="Genomic_DNA"/>
</dbReference>
<dbReference type="Proteomes" id="UP000255284">
    <property type="component" value="Unassembled WGS sequence"/>
</dbReference>
<evidence type="ECO:0000256" key="6">
    <source>
        <dbReference type="ARBA" id="ARBA00030388"/>
    </source>
</evidence>
<evidence type="ECO:0000256" key="4">
    <source>
        <dbReference type="ARBA" id="ARBA00022759"/>
    </source>
</evidence>
<dbReference type="InterPro" id="IPR035093">
    <property type="entry name" value="RelE/ParE_toxin_dom_sf"/>
</dbReference>
<comment type="caution">
    <text evidence="8">The sequence shown here is derived from an EMBL/GenBank/DDBJ whole genome shotgun (WGS) entry which is preliminary data.</text>
</comment>
<proteinExistence type="inferred from homology"/>
<evidence type="ECO:0000256" key="1">
    <source>
        <dbReference type="ARBA" id="ARBA00008172"/>
    </source>
</evidence>
<dbReference type="PANTHER" id="PTHR38039:SF1">
    <property type="entry name" value="TOXIN YOEB"/>
    <property type="match status" value="1"/>
</dbReference>
<dbReference type="Gene3D" id="3.30.2310.20">
    <property type="entry name" value="RelE-like"/>
    <property type="match status" value="1"/>
</dbReference>
<dbReference type="InterPro" id="IPR009614">
    <property type="entry name" value="YoeB_toxin"/>
</dbReference>
<keyword evidence="2" id="KW-1277">Toxin-antitoxin system</keyword>
<reference evidence="8 9" key="1">
    <citation type="submission" date="2018-06" db="EMBL/GenBank/DDBJ databases">
        <authorList>
            <consortium name="Pathogen Informatics"/>
            <person name="Doyle S."/>
        </authorList>
    </citation>
    <scope>NUCLEOTIDE SEQUENCE [LARGE SCALE GENOMIC DNA]</scope>
    <source>
        <strain evidence="8 9">NCTC11819</strain>
    </source>
</reference>
<evidence type="ECO:0000256" key="3">
    <source>
        <dbReference type="ARBA" id="ARBA00022722"/>
    </source>
</evidence>
<name>A0A8G2M7A3_9ACTO</name>
<evidence type="ECO:0000313" key="8">
    <source>
        <dbReference type="EMBL" id="STO16672.1"/>
    </source>
</evidence>
<keyword evidence="3" id="KW-0540">Nuclease</keyword>
<evidence type="ECO:0000256" key="5">
    <source>
        <dbReference type="ARBA" id="ARBA00022801"/>
    </source>
</evidence>
<evidence type="ECO:0000313" key="9">
    <source>
        <dbReference type="Proteomes" id="UP000255284"/>
    </source>
</evidence>
<dbReference type="GO" id="GO:0006401">
    <property type="term" value="P:RNA catabolic process"/>
    <property type="evidence" value="ECO:0007669"/>
    <property type="project" value="InterPro"/>
</dbReference>
<dbReference type="SUPFAM" id="SSF143011">
    <property type="entry name" value="RelE-like"/>
    <property type="match status" value="1"/>
</dbReference>
<dbReference type="AlphaFoldDB" id="A0A8G2M7A3"/>
<protein>
    <recommendedName>
        <fullName evidence="7">Endoribonuclease YoeB</fullName>
    </recommendedName>
    <alternativeName>
        <fullName evidence="6">Putative mRNA interferase YoeB</fullName>
    </alternativeName>
</protein>
<dbReference type="PANTHER" id="PTHR38039">
    <property type="entry name" value="TOXIN YOEB"/>
    <property type="match status" value="1"/>
</dbReference>
<accession>A0A8G2M7A3</accession>
<comment type="similarity">
    <text evidence="1">Belongs to the YoeB family.</text>
</comment>
<sequence>MIKAWHDMAWQEYLSWQNQDRKTLRRINRLLTDIDRNDYNCTGSPESLKGNLQGYWSVRIDKKNRIVFRIKDGILEIIECGGHYENS</sequence>
<organism evidence="8 9">
    <name type="scientific">Mobiluncus mulieris</name>
    <dbReference type="NCBI Taxonomy" id="2052"/>
    <lineage>
        <taxon>Bacteria</taxon>
        <taxon>Bacillati</taxon>
        <taxon>Actinomycetota</taxon>
        <taxon>Actinomycetes</taxon>
        <taxon>Actinomycetales</taxon>
        <taxon>Actinomycetaceae</taxon>
        <taxon>Mobiluncus</taxon>
    </lineage>
</organism>
<dbReference type="Pfam" id="PF06769">
    <property type="entry name" value="YoeB_toxin"/>
    <property type="match status" value="1"/>
</dbReference>
<keyword evidence="4" id="KW-0255">Endonuclease</keyword>
<dbReference type="GO" id="GO:0016787">
    <property type="term" value="F:hydrolase activity"/>
    <property type="evidence" value="ECO:0007669"/>
    <property type="project" value="UniProtKB-KW"/>
</dbReference>
<evidence type="ECO:0000256" key="2">
    <source>
        <dbReference type="ARBA" id="ARBA00022649"/>
    </source>
</evidence>
<keyword evidence="5 8" id="KW-0378">Hydrolase</keyword>
<gene>
    <name evidence="8" type="primary">relK_1</name>
    <name evidence="8" type="ORF">NCTC11819_01242</name>
</gene>
<dbReference type="NCBIfam" id="TIGR02116">
    <property type="entry name" value="toxin_Txe_YoeB"/>
    <property type="match status" value="1"/>
</dbReference>